<evidence type="ECO:0000313" key="2">
    <source>
        <dbReference type="Proteomes" id="UP001549691"/>
    </source>
</evidence>
<dbReference type="Pfam" id="PF09932">
    <property type="entry name" value="DUF2164"/>
    <property type="match status" value="1"/>
</dbReference>
<comment type="caution">
    <text evidence="1">The sequence shown here is derived from an EMBL/GenBank/DDBJ whole genome shotgun (WGS) entry which is preliminary data.</text>
</comment>
<name>A0ABV2TLL3_9RHOO</name>
<accession>A0ABV2TLL3</accession>
<dbReference type="EMBL" id="JBEWZI010000008">
    <property type="protein sequence ID" value="MET7014430.1"/>
    <property type="molecule type" value="Genomic_DNA"/>
</dbReference>
<reference evidence="1 2" key="1">
    <citation type="submission" date="2024-07" db="EMBL/GenBank/DDBJ databases">
        <title>Uliginosibacterium flavum JJ3220;KACC:17644.</title>
        <authorList>
            <person name="Kim M.K."/>
        </authorList>
    </citation>
    <scope>NUCLEOTIDE SEQUENCE [LARGE SCALE GENOMIC DNA]</scope>
    <source>
        <strain evidence="1 2">KACC:17644</strain>
    </source>
</reference>
<dbReference type="RefSeq" id="WP_354600891.1">
    <property type="nucleotide sequence ID" value="NZ_JBEWZI010000008.1"/>
</dbReference>
<keyword evidence="2" id="KW-1185">Reference proteome</keyword>
<dbReference type="InterPro" id="IPR018680">
    <property type="entry name" value="DUF2164"/>
</dbReference>
<evidence type="ECO:0000313" key="1">
    <source>
        <dbReference type="EMBL" id="MET7014430.1"/>
    </source>
</evidence>
<protein>
    <submittedName>
        <fullName evidence="1">DUF2164 domain-containing protein</fullName>
    </submittedName>
</protein>
<dbReference type="Proteomes" id="UP001549691">
    <property type="component" value="Unassembled WGS sequence"/>
</dbReference>
<proteinExistence type="predicted"/>
<gene>
    <name evidence="1" type="ORF">ABXR19_09535</name>
</gene>
<organism evidence="1 2">
    <name type="scientific">Uliginosibacterium flavum</name>
    <dbReference type="NCBI Taxonomy" id="1396831"/>
    <lineage>
        <taxon>Bacteria</taxon>
        <taxon>Pseudomonadati</taxon>
        <taxon>Pseudomonadota</taxon>
        <taxon>Betaproteobacteria</taxon>
        <taxon>Rhodocyclales</taxon>
        <taxon>Zoogloeaceae</taxon>
        <taxon>Uliginosibacterium</taxon>
    </lineage>
</organism>
<sequence length="90" mass="10389">MSIEISKESRDQLITSIQRYFKENMDEPIGNLGAAALLGFFIDELAPLAYNQGVADVQQRLQTRIMEIDMEVYADEFQYWGKQTPGRKKK</sequence>